<dbReference type="PANTHER" id="PTHR12504:SF0">
    <property type="entry name" value="MITOCHONDRIAL IMPORT RECEPTOR SUBUNIT TOM22 HOMOLOG"/>
    <property type="match status" value="1"/>
</dbReference>
<dbReference type="OrthoDB" id="10016939at2759"/>
<evidence type="ECO:0000256" key="13">
    <source>
        <dbReference type="SAM" id="Phobius"/>
    </source>
</evidence>
<evidence type="ECO:0000256" key="5">
    <source>
        <dbReference type="ARBA" id="ARBA00022787"/>
    </source>
</evidence>
<evidence type="ECO:0000256" key="10">
    <source>
        <dbReference type="ARBA" id="ARBA00023136"/>
    </source>
</evidence>
<dbReference type="GO" id="GO:0006886">
    <property type="term" value="P:intracellular protein transport"/>
    <property type="evidence" value="ECO:0007669"/>
    <property type="project" value="InterPro"/>
</dbReference>
<keyword evidence="3" id="KW-0813">Transport</keyword>
<evidence type="ECO:0000256" key="11">
    <source>
        <dbReference type="ARBA" id="ARBA00023170"/>
    </source>
</evidence>
<evidence type="ECO:0000256" key="3">
    <source>
        <dbReference type="ARBA" id="ARBA00022448"/>
    </source>
</evidence>
<evidence type="ECO:0000256" key="6">
    <source>
        <dbReference type="ARBA" id="ARBA00022927"/>
    </source>
</evidence>
<evidence type="ECO:0000313" key="14">
    <source>
        <dbReference type="EMBL" id="KAJ2004616.1"/>
    </source>
</evidence>
<protein>
    <submittedName>
        <fullName evidence="14">Mitochondrial import receptor subunit Tom22</fullName>
    </submittedName>
</protein>
<keyword evidence="9" id="KW-0496">Mitochondrion</keyword>
<feature type="region of interest" description="Disordered" evidence="12">
    <location>
        <begin position="1"/>
        <end position="51"/>
    </location>
</feature>
<gene>
    <name evidence="14" type="primary">tom22</name>
    <name evidence="14" type="ORF">H4R26_002406</name>
</gene>
<evidence type="ECO:0000256" key="1">
    <source>
        <dbReference type="ARBA" id="ARBA00004572"/>
    </source>
</evidence>
<evidence type="ECO:0000256" key="12">
    <source>
        <dbReference type="SAM" id="MobiDB-lite"/>
    </source>
</evidence>
<keyword evidence="6" id="KW-0653">Protein transport</keyword>
<keyword evidence="10 13" id="KW-0472">Membrane</keyword>
<comment type="subcellular location">
    <subcellularLocation>
        <location evidence="1">Mitochondrion outer membrane</location>
        <topology evidence="1">Single-pass membrane protein</topology>
    </subcellularLocation>
</comment>
<comment type="caution">
    <text evidence="14">The sequence shown here is derived from an EMBL/GenBank/DDBJ whole genome shotgun (WGS) entry which is preliminary data.</text>
</comment>
<dbReference type="Proteomes" id="UP001150907">
    <property type="component" value="Unassembled WGS sequence"/>
</dbReference>
<dbReference type="EMBL" id="JANBQF010000144">
    <property type="protein sequence ID" value="KAJ2004616.1"/>
    <property type="molecule type" value="Genomic_DNA"/>
</dbReference>
<keyword evidence="11 14" id="KW-0675">Receptor</keyword>
<keyword evidence="4 13" id="KW-0812">Transmembrane</keyword>
<name>A0A9W8BL12_9FUNG</name>
<dbReference type="InterPro" id="IPR005683">
    <property type="entry name" value="Tom22"/>
</dbReference>
<proteinExistence type="inferred from homology"/>
<feature type="compositionally biased region" description="Acidic residues" evidence="12">
    <location>
        <begin position="33"/>
        <end position="51"/>
    </location>
</feature>
<dbReference type="PANTHER" id="PTHR12504">
    <property type="entry name" value="MITOCHONDRIAL IMPORT RECEPTOR SUBUNIT TOM22"/>
    <property type="match status" value="1"/>
</dbReference>
<accession>A0A9W8BL12</accession>
<dbReference type="Pfam" id="PF04281">
    <property type="entry name" value="Tom22"/>
    <property type="match status" value="1"/>
</dbReference>
<reference evidence="14" key="1">
    <citation type="submission" date="2022-07" db="EMBL/GenBank/DDBJ databases">
        <title>Phylogenomic reconstructions and comparative analyses of Kickxellomycotina fungi.</title>
        <authorList>
            <person name="Reynolds N.K."/>
            <person name="Stajich J.E."/>
            <person name="Barry K."/>
            <person name="Grigoriev I.V."/>
            <person name="Crous P."/>
            <person name="Smith M.E."/>
        </authorList>
    </citation>
    <scope>NUCLEOTIDE SEQUENCE</scope>
    <source>
        <strain evidence="14">IMI 214461</strain>
    </source>
</reference>
<feature type="transmembrane region" description="Helical" evidence="13">
    <location>
        <begin position="96"/>
        <end position="114"/>
    </location>
</feature>
<dbReference type="CDD" id="cd22884">
    <property type="entry name" value="TOM22"/>
    <property type="match status" value="1"/>
</dbReference>
<keyword evidence="15" id="KW-1185">Reference proteome</keyword>
<keyword evidence="7 13" id="KW-1133">Transmembrane helix</keyword>
<evidence type="ECO:0000313" key="15">
    <source>
        <dbReference type="Proteomes" id="UP001150907"/>
    </source>
</evidence>
<keyword evidence="5" id="KW-1000">Mitochondrion outer membrane</keyword>
<dbReference type="AlphaFoldDB" id="A0A9W8BL12"/>
<keyword evidence="8" id="KW-0811">Translocation</keyword>
<dbReference type="GO" id="GO:0005741">
    <property type="term" value="C:mitochondrial outer membrane"/>
    <property type="evidence" value="ECO:0007669"/>
    <property type="project" value="UniProtKB-SubCell"/>
</dbReference>
<evidence type="ECO:0000256" key="2">
    <source>
        <dbReference type="ARBA" id="ARBA00009874"/>
    </source>
</evidence>
<comment type="similarity">
    <text evidence="2">Belongs to the Tom22 family.</text>
</comment>
<evidence type="ECO:0000256" key="7">
    <source>
        <dbReference type="ARBA" id="ARBA00022989"/>
    </source>
</evidence>
<sequence length="164" mass="17716">MVKLVEIEDDGVYDSDSQYTTDDDHSSASTETDKEDNEDSDSDFDDSDDDTLDESFLERISALKDIVPIEKRRAFSSAVSNIQYWGNFGLHLAGKLGWVFSTSALLVVFPLAIASDRDKMMQQWEGEQNSMAASGGQQLPVMGGMPPQPGMPGTAASSAPGIVA</sequence>
<evidence type="ECO:0000256" key="9">
    <source>
        <dbReference type="ARBA" id="ARBA00023128"/>
    </source>
</evidence>
<feature type="region of interest" description="Disordered" evidence="12">
    <location>
        <begin position="143"/>
        <end position="164"/>
    </location>
</feature>
<evidence type="ECO:0000256" key="4">
    <source>
        <dbReference type="ARBA" id="ARBA00022692"/>
    </source>
</evidence>
<evidence type="ECO:0000256" key="8">
    <source>
        <dbReference type="ARBA" id="ARBA00023010"/>
    </source>
</evidence>
<organism evidence="14 15">
    <name type="scientific">Coemansia thaxteri</name>
    <dbReference type="NCBI Taxonomy" id="2663907"/>
    <lineage>
        <taxon>Eukaryota</taxon>
        <taxon>Fungi</taxon>
        <taxon>Fungi incertae sedis</taxon>
        <taxon>Zoopagomycota</taxon>
        <taxon>Kickxellomycotina</taxon>
        <taxon>Kickxellomycetes</taxon>
        <taxon>Kickxellales</taxon>
        <taxon>Kickxellaceae</taxon>
        <taxon>Coemansia</taxon>
    </lineage>
</organism>